<sequence length="350" mass="37086">MTDDFCGNCGAYLGWSESTAPLPTTPERVDSPPPATAESDPPAPSGADPSPPEPAPTRTPPPEARPAGGEDPTARSTRDAQSTPQAPPATPEPVRPVRPAKAVAPRPVVRPAAVSDDVAGVPCPACGTSNPPDRRFCRRCAAPLTPAAAPAPLPWWRTVWPFRRRTRAGSGRMVRFLVILAVVLALCAVGFLMMPAGRHLLEDTRDKLGKAKAVTPTRVEASAELPGHPVSHATDGLSNRYWGVPGPGASVTYTFTKPFRLVDVIITNGASSSPEEYATQGRALQIDMEVTARDGQKVRKKLTLSDKPGPQTFPTGISDATTIRLTLDAPAGLTPDRHVALAEVEFFQRS</sequence>
<feature type="region of interest" description="Disordered" evidence="1">
    <location>
        <begin position="1"/>
        <end position="108"/>
    </location>
</feature>
<proteinExistence type="predicted"/>
<evidence type="ECO:0000256" key="1">
    <source>
        <dbReference type="SAM" id="MobiDB-lite"/>
    </source>
</evidence>
<protein>
    <submittedName>
        <fullName evidence="4">Zinc ribbon domain-containing protein</fullName>
    </submittedName>
</protein>
<dbReference type="EMBL" id="CP108090">
    <property type="protein sequence ID" value="WUQ13108.1"/>
    <property type="molecule type" value="Genomic_DNA"/>
</dbReference>
<name>A0ABZ1TCN4_STRVG</name>
<keyword evidence="2" id="KW-0472">Membrane</keyword>
<feature type="compositionally biased region" description="Low complexity" evidence="1">
    <location>
        <begin position="97"/>
        <end position="108"/>
    </location>
</feature>
<keyword evidence="5" id="KW-1185">Reference proteome</keyword>
<evidence type="ECO:0000256" key="2">
    <source>
        <dbReference type="SAM" id="Phobius"/>
    </source>
</evidence>
<keyword evidence="2" id="KW-0812">Transmembrane</keyword>
<keyword evidence="2" id="KW-1133">Transmembrane helix</keyword>
<evidence type="ECO:0000313" key="4">
    <source>
        <dbReference type="EMBL" id="WUQ13108.1"/>
    </source>
</evidence>
<dbReference type="Gene3D" id="2.60.120.260">
    <property type="entry name" value="Galactose-binding domain-like"/>
    <property type="match status" value="1"/>
</dbReference>
<evidence type="ECO:0000313" key="5">
    <source>
        <dbReference type="Proteomes" id="UP001432039"/>
    </source>
</evidence>
<dbReference type="InterPro" id="IPR057561">
    <property type="entry name" value="NADase_transloc"/>
</dbReference>
<dbReference type="NCBIfam" id="NF047619">
    <property type="entry name" value="NADase_discoid"/>
    <property type="match status" value="1"/>
</dbReference>
<feature type="transmembrane region" description="Helical" evidence="2">
    <location>
        <begin position="173"/>
        <end position="194"/>
    </location>
</feature>
<dbReference type="Proteomes" id="UP001432039">
    <property type="component" value="Chromosome"/>
</dbReference>
<feature type="compositionally biased region" description="Pro residues" evidence="1">
    <location>
        <begin position="31"/>
        <end position="64"/>
    </location>
</feature>
<organism evidence="4 5">
    <name type="scientific">Streptomyces virginiae</name>
    <name type="common">Streptomyces cinnamonensis</name>
    <dbReference type="NCBI Taxonomy" id="1961"/>
    <lineage>
        <taxon>Bacteria</taxon>
        <taxon>Bacillati</taxon>
        <taxon>Actinomycetota</taxon>
        <taxon>Actinomycetes</taxon>
        <taxon>Kitasatosporales</taxon>
        <taxon>Streptomycetaceae</taxon>
        <taxon>Streptomyces</taxon>
    </lineage>
</organism>
<evidence type="ECO:0000259" key="3">
    <source>
        <dbReference type="Pfam" id="PF25302"/>
    </source>
</evidence>
<feature type="compositionally biased region" description="Pro residues" evidence="1">
    <location>
        <begin position="85"/>
        <end position="96"/>
    </location>
</feature>
<gene>
    <name evidence="4" type="ORF">OG517_17625</name>
</gene>
<reference evidence="4" key="1">
    <citation type="submission" date="2022-10" db="EMBL/GenBank/DDBJ databases">
        <title>The complete genomes of actinobacterial strains from the NBC collection.</title>
        <authorList>
            <person name="Joergensen T.S."/>
            <person name="Alvarez Arevalo M."/>
            <person name="Sterndorff E.B."/>
            <person name="Faurdal D."/>
            <person name="Vuksanovic O."/>
            <person name="Mourched A.-S."/>
            <person name="Charusanti P."/>
            <person name="Shaw S."/>
            <person name="Blin K."/>
            <person name="Weber T."/>
        </authorList>
    </citation>
    <scope>NUCLEOTIDE SEQUENCE</scope>
    <source>
        <strain evidence="4">NBC_00248</strain>
    </source>
</reference>
<accession>A0ABZ1TCN4</accession>
<feature type="domain" description="NAD glycohydrolase translocation F5/8 type C" evidence="3">
    <location>
        <begin position="243"/>
        <end position="314"/>
    </location>
</feature>
<dbReference type="RefSeq" id="WP_328962170.1">
    <property type="nucleotide sequence ID" value="NZ_CP108090.1"/>
</dbReference>
<dbReference type="Pfam" id="PF25302">
    <property type="entry name" value="NADase_transloc"/>
    <property type="match status" value="1"/>
</dbReference>